<accession>A0A1I8NTF6</accession>
<sequence>MDNSYLKLTSAKRFVIEDSITKVTSDGEPHEMMTMIAGLSGVLAAMVILTVLIFFVGCKKAPTKHECDRCSETGSCTGGSGKKSPILSVEFTDSRSKCSSIATIYDGNGHGSIRNIRRSTSASTIRSGGNLQQNLNKAFEGSELNLQDSLERPKKQKRTHWQDELQTQRETTIDIERY</sequence>
<reference evidence="2" key="2">
    <citation type="submission" date="2020-05" db="UniProtKB">
        <authorList>
            <consortium name="EnsemblMetazoa"/>
        </authorList>
    </citation>
    <scope>IDENTIFICATION</scope>
    <source>
        <strain evidence="2">USDA</strain>
    </source>
</reference>
<dbReference type="AlphaFoldDB" id="A0A1I8NTF6"/>
<dbReference type="KEGG" id="scac:106090816"/>
<dbReference type="VEuPathDB" id="VectorBase:SCAU001861"/>
<proteinExistence type="predicted"/>
<evidence type="ECO:0000313" key="3">
    <source>
        <dbReference type="Proteomes" id="UP000095300"/>
    </source>
</evidence>
<dbReference type="OrthoDB" id="8010151at2759"/>
<keyword evidence="1" id="KW-0472">Membrane</keyword>
<organism evidence="2 3">
    <name type="scientific">Stomoxys calcitrans</name>
    <name type="common">Stable fly</name>
    <name type="synonym">Conops calcitrans</name>
    <dbReference type="NCBI Taxonomy" id="35570"/>
    <lineage>
        <taxon>Eukaryota</taxon>
        <taxon>Metazoa</taxon>
        <taxon>Ecdysozoa</taxon>
        <taxon>Arthropoda</taxon>
        <taxon>Hexapoda</taxon>
        <taxon>Insecta</taxon>
        <taxon>Pterygota</taxon>
        <taxon>Neoptera</taxon>
        <taxon>Endopterygota</taxon>
        <taxon>Diptera</taxon>
        <taxon>Brachycera</taxon>
        <taxon>Muscomorpha</taxon>
        <taxon>Muscoidea</taxon>
        <taxon>Muscidae</taxon>
        <taxon>Stomoxys</taxon>
    </lineage>
</organism>
<gene>
    <name evidence="2" type="primary">106090816</name>
</gene>
<evidence type="ECO:0000313" key="2">
    <source>
        <dbReference type="EnsemblMetazoa" id="SCAU001861-PB"/>
    </source>
</evidence>
<protein>
    <submittedName>
        <fullName evidence="2">Uncharacterized protein</fullName>
    </submittedName>
</protein>
<keyword evidence="1" id="KW-1133">Transmembrane helix</keyword>
<keyword evidence="3" id="KW-1185">Reference proteome</keyword>
<keyword evidence="1" id="KW-0812">Transmembrane</keyword>
<feature type="transmembrane region" description="Helical" evidence="1">
    <location>
        <begin position="32"/>
        <end position="56"/>
    </location>
</feature>
<evidence type="ECO:0000256" key="1">
    <source>
        <dbReference type="SAM" id="Phobius"/>
    </source>
</evidence>
<dbReference type="EnsemblMetazoa" id="SCAU001861-RA">
    <property type="protein sequence ID" value="SCAU001861-PA"/>
    <property type="gene ID" value="SCAU001861"/>
</dbReference>
<name>A0A1I8NTF6_STOCA</name>
<dbReference type="EnsemblMetazoa" id="SCAU001861-RB">
    <property type="protein sequence ID" value="SCAU001861-PB"/>
    <property type="gene ID" value="SCAU001861"/>
</dbReference>
<dbReference type="Proteomes" id="UP000095300">
    <property type="component" value="Unassembled WGS sequence"/>
</dbReference>
<reference evidence="3" key="1">
    <citation type="submission" date="2015-05" db="EMBL/GenBank/DDBJ databases">
        <authorList>
            <person name="Wilson R.K."/>
            <person name="Warren W.C."/>
            <person name="Olafson P."/>
        </authorList>
    </citation>
    <scope>NUCLEOTIDE SEQUENCE [LARGE SCALE GENOMIC DNA]</scope>
    <source>
        <strain evidence="3">USDA</strain>
    </source>
</reference>